<dbReference type="RefSeq" id="WP_247993505.1">
    <property type="nucleotide sequence ID" value="NZ_CP096019.1"/>
</dbReference>
<dbReference type="KEGG" id="haad:MW046_12860"/>
<sequence>MSVLELTSPAFADGAPIPEEYSYTERNVNPPLSIAGVPAESESLALIVDDPDATEPAGKVWDHWIVWNIDPDRTEIPTMWEPTEATEGRNDYGEIGYGGPNPPDKRHTYRFELYALDRSLDLQPGVTKAAVEDAIEGHVIAHATLTGTAAP</sequence>
<feature type="region of interest" description="Disordered" evidence="1">
    <location>
        <begin position="77"/>
        <end position="102"/>
    </location>
</feature>
<evidence type="ECO:0000313" key="2">
    <source>
        <dbReference type="EMBL" id="UPM42834.1"/>
    </source>
</evidence>
<accession>A0A8U0A188</accession>
<name>A0A8U0A188_9EURY</name>
<dbReference type="InterPro" id="IPR005247">
    <property type="entry name" value="YbhB_YbcL/LppC-like"/>
</dbReference>
<dbReference type="InterPro" id="IPR008914">
    <property type="entry name" value="PEBP"/>
</dbReference>
<dbReference type="Gene3D" id="3.90.280.10">
    <property type="entry name" value="PEBP-like"/>
    <property type="match status" value="1"/>
</dbReference>
<dbReference type="InterPro" id="IPR036610">
    <property type="entry name" value="PEBP-like_sf"/>
</dbReference>
<dbReference type="CDD" id="cd00865">
    <property type="entry name" value="PEBP_bact_arch"/>
    <property type="match status" value="1"/>
</dbReference>
<organism evidence="2 3">
    <name type="scientific">Halocatena salina</name>
    <dbReference type="NCBI Taxonomy" id="2934340"/>
    <lineage>
        <taxon>Archaea</taxon>
        <taxon>Methanobacteriati</taxon>
        <taxon>Methanobacteriota</taxon>
        <taxon>Stenosarchaea group</taxon>
        <taxon>Halobacteria</taxon>
        <taxon>Halobacteriales</taxon>
        <taxon>Natronomonadaceae</taxon>
        <taxon>Halocatena</taxon>
    </lineage>
</organism>
<keyword evidence="3" id="KW-1185">Reference proteome</keyword>
<evidence type="ECO:0000256" key="1">
    <source>
        <dbReference type="SAM" id="MobiDB-lite"/>
    </source>
</evidence>
<dbReference type="PANTHER" id="PTHR30289:SF1">
    <property type="entry name" value="PEBP (PHOSPHATIDYLETHANOLAMINE-BINDING PROTEIN) FAMILY PROTEIN"/>
    <property type="match status" value="1"/>
</dbReference>
<dbReference type="SUPFAM" id="SSF49777">
    <property type="entry name" value="PEBP-like"/>
    <property type="match status" value="1"/>
</dbReference>
<proteinExistence type="predicted"/>
<reference evidence="2" key="1">
    <citation type="submission" date="2022-04" db="EMBL/GenBank/DDBJ databases">
        <title>Halocatena sp. nov., isolated from a salt lake.</title>
        <authorList>
            <person name="Cui H.-L."/>
        </authorList>
    </citation>
    <scope>NUCLEOTIDE SEQUENCE</scope>
    <source>
        <strain evidence="2">AD-1</strain>
    </source>
</reference>
<dbReference type="Proteomes" id="UP000831768">
    <property type="component" value="Chromosome"/>
</dbReference>
<evidence type="ECO:0000313" key="3">
    <source>
        <dbReference type="Proteomes" id="UP000831768"/>
    </source>
</evidence>
<protein>
    <submittedName>
        <fullName evidence="2">YbhB/YbcL family Raf kinase inhibitor-like protein</fullName>
    </submittedName>
</protein>
<dbReference type="Pfam" id="PF01161">
    <property type="entry name" value="PBP"/>
    <property type="match status" value="1"/>
</dbReference>
<dbReference type="AlphaFoldDB" id="A0A8U0A188"/>
<dbReference type="EMBL" id="CP096019">
    <property type="protein sequence ID" value="UPM42834.1"/>
    <property type="molecule type" value="Genomic_DNA"/>
</dbReference>
<dbReference type="NCBIfam" id="TIGR00481">
    <property type="entry name" value="YbhB/YbcL family Raf kinase inhibitor-like protein"/>
    <property type="match status" value="1"/>
</dbReference>
<dbReference type="PANTHER" id="PTHR30289">
    <property type="entry name" value="UNCHARACTERIZED PROTEIN YBCL-RELATED"/>
    <property type="match status" value="1"/>
</dbReference>
<dbReference type="GeneID" id="71928953"/>
<gene>
    <name evidence="2" type="ORF">MW046_12860</name>
</gene>